<evidence type="ECO:0000313" key="3">
    <source>
        <dbReference type="Proteomes" id="UP000826271"/>
    </source>
</evidence>
<dbReference type="AlphaFoldDB" id="A0AAV6Y4D3"/>
<name>A0AAV6Y4D3_9LAMI</name>
<evidence type="ECO:0000256" key="1">
    <source>
        <dbReference type="SAM" id="MobiDB-lite"/>
    </source>
</evidence>
<comment type="caution">
    <text evidence="2">The sequence shown here is derived from an EMBL/GenBank/DDBJ whole genome shotgun (WGS) entry which is preliminary data.</text>
</comment>
<feature type="region of interest" description="Disordered" evidence="1">
    <location>
        <begin position="90"/>
        <end position="125"/>
    </location>
</feature>
<gene>
    <name evidence="2" type="ORF">BUALT_Bualt02G0065900</name>
</gene>
<reference evidence="2" key="1">
    <citation type="submission" date="2019-10" db="EMBL/GenBank/DDBJ databases">
        <authorList>
            <person name="Zhang R."/>
            <person name="Pan Y."/>
            <person name="Wang J."/>
            <person name="Ma R."/>
            <person name="Yu S."/>
        </authorList>
    </citation>
    <scope>NUCLEOTIDE SEQUENCE</scope>
    <source>
        <strain evidence="2">LA-IB0</strain>
        <tissue evidence="2">Leaf</tissue>
    </source>
</reference>
<dbReference type="Proteomes" id="UP000826271">
    <property type="component" value="Unassembled WGS sequence"/>
</dbReference>
<feature type="compositionally biased region" description="Polar residues" evidence="1">
    <location>
        <begin position="40"/>
        <end position="51"/>
    </location>
</feature>
<keyword evidence="3" id="KW-1185">Reference proteome</keyword>
<dbReference type="EMBL" id="WHWC01000002">
    <property type="protein sequence ID" value="KAG8387867.1"/>
    <property type="molecule type" value="Genomic_DNA"/>
</dbReference>
<sequence>MLFSDVVATGASSWTPSSGVLPPNMQEEPNEVETHGVENDPTNDLDTSTPMVNDIGSNEGPRRKSTQFVRIHHKKAKKVTIAEKIARMADSDSDSRLDSLSCESKSENLDEVSTGDEFESSGSTNSSRKKIVHAIAIGFALVSATMAIHNFIRKNDLEDPDFLRYAEDILVDVDGDVGPECHGPEIVQNDDIMKKVRDDICTSITFGRLGISTQ</sequence>
<evidence type="ECO:0000313" key="2">
    <source>
        <dbReference type="EMBL" id="KAG8387867.1"/>
    </source>
</evidence>
<organism evidence="2 3">
    <name type="scientific">Buddleja alternifolia</name>
    <dbReference type="NCBI Taxonomy" id="168488"/>
    <lineage>
        <taxon>Eukaryota</taxon>
        <taxon>Viridiplantae</taxon>
        <taxon>Streptophyta</taxon>
        <taxon>Embryophyta</taxon>
        <taxon>Tracheophyta</taxon>
        <taxon>Spermatophyta</taxon>
        <taxon>Magnoliopsida</taxon>
        <taxon>eudicotyledons</taxon>
        <taxon>Gunneridae</taxon>
        <taxon>Pentapetalae</taxon>
        <taxon>asterids</taxon>
        <taxon>lamiids</taxon>
        <taxon>Lamiales</taxon>
        <taxon>Scrophulariaceae</taxon>
        <taxon>Buddlejeae</taxon>
        <taxon>Buddleja</taxon>
    </lineage>
</organism>
<feature type="region of interest" description="Disordered" evidence="1">
    <location>
        <begin position="1"/>
        <end position="67"/>
    </location>
</feature>
<protein>
    <submittedName>
        <fullName evidence="2">Uncharacterized protein</fullName>
    </submittedName>
</protein>
<feature type="compositionally biased region" description="Acidic residues" evidence="1">
    <location>
        <begin position="109"/>
        <end position="119"/>
    </location>
</feature>
<proteinExistence type="predicted"/>
<accession>A0AAV6Y4D3</accession>